<proteinExistence type="inferred from homology"/>
<keyword evidence="13" id="KW-1185">Reference proteome</keyword>
<reference evidence="12 13" key="1">
    <citation type="submission" date="2019-12" db="EMBL/GenBank/DDBJ databases">
        <title>Shinella kummerowiae sp. nov., a symbiotic bacterium isolated from root nodules of the herbal legume Kummerowia stipulacea.</title>
        <authorList>
            <person name="Gao J."/>
        </authorList>
    </citation>
    <scope>NUCLEOTIDE SEQUENCE [LARGE SCALE GENOMIC DNA]</scope>
    <source>
        <strain evidence="12 13">CCBAU 25048</strain>
    </source>
</reference>
<dbReference type="InterPro" id="IPR015797">
    <property type="entry name" value="NUDIX_hydrolase-like_dom_sf"/>
</dbReference>
<evidence type="ECO:0000256" key="1">
    <source>
        <dbReference type="ARBA" id="ARBA00000847"/>
    </source>
</evidence>
<evidence type="ECO:0000256" key="9">
    <source>
        <dbReference type="PIRSR" id="PIRSR604385-2"/>
    </source>
</evidence>
<dbReference type="GO" id="GO:0005829">
    <property type="term" value="C:cytosol"/>
    <property type="evidence" value="ECO:0007669"/>
    <property type="project" value="TreeGrafter"/>
</dbReference>
<dbReference type="GO" id="GO:0019693">
    <property type="term" value="P:ribose phosphate metabolic process"/>
    <property type="evidence" value="ECO:0007669"/>
    <property type="project" value="TreeGrafter"/>
</dbReference>
<name>A0A6N8SEJ9_9HYPH</name>
<dbReference type="GO" id="GO:0019144">
    <property type="term" value="F:ADP-sugar diphosphatase activity"/>
    <property type="evidence" value="ECO:0007669"/>
    <property type="project" value="TreeGrafter"/>
</dbReference>
<dbReference type="Gene3D" id="3.90.79.10">
    <property type="entry name" value="Nucleoside Triphosphate Pyrophosphohydrolase"/>
    <property type="match status" value="1"/>
</dbReference>
<keyword evidence="6" id="KW-0378">Hydrolase</keyword>
<feature type="short sequence motif" description="Nudix box" evidence="10">
    <location>
        <begin position="89"/>
        <end position="110"/>
    </location>
</feature>
<evidence type="ECO:0000259" key="11">
    <source>
        <dbReference type="PROSITE" id="PS51462"/>
    </source>
</evidence>
<evidence type="ECO:0000313" key="12">
    <source>
        <dbReference type="EMBL" id="MXN46917.1"/>
    </source>
</evidence>
<dbReference type="NCBIfam" id="TIGR00052">
    <property type="entry name" value="nudix-type nucleoside diphosphatase, YffH/AdpP family"/>
    <property type="match status" value="1"/>
</dbReference>
<dbReference type="InterPro" id="IPR000086">
    <property type="entry name" value="NUDIX_hydrolase_dom"/>
</dbReference>
<dbReference type="PROSITE" id="PS51462">
    <property type="entry name" value="NUDIX"/>
    <property type="match status" value="1"/>
</dbReference>
<evidence type="ECO:0000256" key="6">
    <source>
        <dbReference type="ARBA" id="ARBA00022801"/>
    </source>
</evidence>
<feature type="domain" description="Nudix hydrolase" evidence="11">
    <location>
        <begin position="46"/>
        <end position="191"/>
    </location>
</feature>
<dbReference type="PANTHER" id="PTHR11839">
    <property type="entry name" value="UDP/ADP-SUGAR PYROPHOSPHATASE"/>
    <property type="match status" value="1"/>
</dbReference>
<dbReference type="GO" id="GO:0006753">
    <property type="term" value="P:nucleoside phosphate metabolic process"/>
    <property type="evidence" value="ECO:0007669"/>
    <property type="project" value="TreeGrafter"/>
</dbReference>
<dbReference type="EMBL" id="WUMK01000006">
    <property type="protein sequence ID" value="MXN46917.1"/>
    <property type="molecule type" value="Genomic_DNA"/>
</dbReference>
<feature type="binding site" evidence="9">
    <location>
        <position position="103"/>
    </location>
    <ligand>
        <name>Mg(2+)</name>
        <dbReference type="ChEBI" id="CHEBI:18420"/>
        <label>1</label>
    </ligand>
</feature>
<gene>
    <name evidence="12" type="ORF">GR138_17120</name>
</gene>
<evidence type="ECO:0000256" key="2">
    <source>
        <dbReference type="ARBA" id="ARBA00001946"/>
    </source>
</evidence>
<evidence type="ECO:0000256" key="7">
    <source>
        <dbReference type="ARBA" id="ARBA00032162"/>
    </source>
</evidence>
<evidence type="ECO:0000256" key="4">
    <source>
        <dbReference type="ARBA" id="ARBA00011738"/>
    </source>
</evidence>
<sequence>MLANTSPVRIVDQTTVWKRFIHLRTLVIEQIRADGRVERLDREVHDHGAAATVLLVDPVRQSTILVRQFRPGAFLGGHPDGFLLEVPAGLLDDDSPEEAISREAMEETGYTVRDVRHLFDMYSSPGTLTERVSCFAARIDAAQRDGQGGGVEGEGEDIEIVEMPIDEAYGLIATGGIVDAKTILLLQWLMLNRDVFTRVSP</sequence>
<evidence type="ECO:0000256" key="5">
    <source>
        <dbReference type="ARBA" id="ARBA00016377"/>
    </source>
</evidence>
<keyword evidence="9" id="KW-0479">Metal-binding</keyword>
<dbReference type="InterPro" id="IPR004385">
    <property type="entry name" value="NDP_pyrophosphatase"/>
</dbReference>
<feature type="binding site" evidence="9">
    <location>
        <position position="156"/>
    </location>
    <ligand>
        <name>Mg(2+)</name>
        <dbReference type="ChEBI" id="CHEBI:18420"/>
        <label>1</label>
    </ligand>
</feature>
<dbReference type="CDD" id="cd24157">
    <property type="entry name" value="NUDIX_GDPMK"/>
    <property type="match status" value="1"/>
</dbReference>
<organism evidence="12 13">
    <name type="scientific">Shinella kummerowiae</name>
    <dbReference type="NCBI Taxonomy" id="417745"/>
    <lineage>
        <taxon>Bacteria</taxon>
        <taxon>Pseudomonadati</taxon>
        <taxon>Pseudomonadota</taxon>
        <taxon>Alphaproteobacteria</taxon>
        <taxon>Hyphomicrobiales</taxon>
        <taxon>Rhizobiaceae</taxon>
        <taxon>Shinella</taxon>
    </lineage>
</organism>
<dbReference type="OrthoDB" id="5292471at2"/>
<comment type="catalytic activity">
    <reaction evidence="1">
        <text>GDP-alpha-D-mannose + H2O = alpha-D-mannose 1-phosphate + GMP + 2 H(+)</text>
        <dbReference type="Rhea" id="RHEA:27978"/>
        <dbReference type="ChEBI" id="CHEBI:15377"/>
        <dbReference type="ChEBI" id="CHEBI:15378"/>
        <dbReference type="ChEBI" id="CHEBI:57527"/>
        <dbReference type="ChEBI" id="CHEBI:58115"/>
        <dbReference type="ChEBI" id="CHEBI:58409"/>
    </reaction>
</comment>
<dbReference type="AlphaFoldDB" id="A0A6N8SEJ9"/>
<evidence type="ECO:0000256" key="8">
    <source>
        <dbReference type="ARBA" id="ARBA00032272"/>
    </source>
</evidence>
<dbReference type="PANTHER" id="PTHR11839:SF18">
    <property type="entry name" value="NUDIX HYDROLASE DOMAIN-CONTAINING PROTEIN"/>
    <property type="match status" value="1"/>
</dbReference>
<dbReference type="GO" id="GO:0046872">
    <property type="term" value="F:metal ion binding"/>
    <property type="evidence" value="ECO:0007669"/>
    <property type="project" value="UniProtKB-KW"/>
</dbReference>
<comment type="caution">
    <text evidence="12">The sequence shown here is derived from an EMBL/GenBank/DDBJ whole genome shotgun (WGS) entry which is preliminary data.</text>
</comment>
<comment type="subunit">
    <text evidence="4">Homodimer.</text>
</comment>
<evidence type="ECO:0000256" key="3">
    <source>
        <dbReference type="ARBA" id="ARBA00007275"/>
    </source>
</evidence>
<protein>
    <recommendedName>
        <fullName evidence="5">GDP-mannose pyrophosphatase</fullName>
    </recommendedName>
    <alternativeName>
        <fullName evidence="7">GDP-mannose hydrolase</fullName>
    </alternativeName>
    <alternativeName>
        <fullName evidence="8">GDPMK</fullName>
    </alternativeName>
</protein>
<dbReference type="Proteomes" id="UP000435802">
    <property type="component" value="Unassembled WGS sequence"/>
</dbReference>
<evidence type="ECO:0000256" key="10">
    <source>
        <dbReference type="PIRSR" id="PIRSR604385-3"/>
    </source>
</evidence>
<evidence type="ECO:0000313" key="13">
    <source>
        <dbReference type="Proteomes" id="UP000435802"/>
    </source>
</evidence>
<feature type="binding site" evidence="9">
    <location>
        <position position="88"/>
    </location>
    <ligand>
        <name>Mg(2+)</name>
        <dbReference type="ChEBI" id="CHEBI:18420"/>
        <label>1</label>
    </ligand>
</feature>
<accession>A0A6N8SEJ9</accession>
<dbReference type="RefSeq" id="WP_160860449.1">
    <property type="nucleotide sequence ID" value="NZ_WUMK01000006.1"/>
</dbReference>
<comment type="similarity">
    <text evidence="3">Belongs to the Nudix hydrolase family. NudK subfamily.</text>
</comment>
<comment type="cofactor">
    <cofactor evidence="2 9">
        <name>Mg(2+)</name>
        <dbReference type="ChEBI" id="CHEBI:18420"/>
    </cofactor>
</comment>
<dbReference type="Pfam" id="PF00293">
    <property type="entry name" value="NUDIX"/>
    <property type="match status" value="1"/>
</dbReference>
<dbReference type="SUPFAM" id="SSF55811">
    <property type="entry name" value="Nudix"/>
    <property type="match status" value="1"/>
</dbReference>
<feature type="binding site" evidence="9">
    <location>
        <position position="107"/>
    </location>
    <ligand>
        <name>Mg(2+)</name>
        <dbReference type="ChEBI" id="CHEBI:18420"/>
        <label>1</label>
    </ligand>
</feature>
<keyword evidence="9" id="KW-0460">Magnesium</keyword>